<evidence type="ECO:0000256" key="1">
    <source>
        <dbReference type="SAM" id="MobiDB-lite"/>
    </source>
</evidence>
<dbReference type="InterPro" id="IPR016208">
    <property type="entry name" value="Ald_Oxase/xanthine_DH-like"/>
</dbReference>
<feature type="region of interest" description="Disordered" evidence="1">
    <location>
        <begin position="1"/>
        <end position="25"/>
    </location>
</feature>
<dbReference type="InterPro" id="IPR008274">
    <property type="entry name" value="AldOxase/xan_DH_MoCoBD1"/>
</dbReference>
<dbReference type="Proteomes" id="UP000597656">
    <property type="component" value="Unassembled WGS sequence"/>
</dbReference>
<organism evidence="3 4">
    <name type="scientific">Lentzea pudingi</name>
    <dbReference type="NCBI Taxonomy" id="1789439"/>
    <lineage>
        <taxon>Bacteria</taxon>
        <taxon>Bacillati</taxon>
        <taxon>Actinomycetota</taxon>
        <taxon>Actinomycetes</taxon>
        <taxon>Pseudonocardiales</taxon>
        <taxon>Pseudonocardiaceae</taxon>
        <taxon>Lentzea</taxon>
    </lineage>
</organism>
<dbReference type="Pfam" id="PF01315">
    <property type="entry name" value="Ald_Xan_dh_C"/>
    <property type="match status" value="1"/>
</dbReference>
<dbReference type="EMBL" id="BMNC01000004">
    <property type="protein sequence ID" value="GGM95341.1"/>
    <property type="molecule type" value="Genomic_DNA"/>
</dbReference>
<feature type="domain" description="Aldehyde oxidase/xanthine dehydrogenase a/b hammerhead" evidence="2">
    <location>
        <begin position="30"/>
        <end position="136"/>
    </location>
</feature>
<dbReference type="SMART" id="SM01008">
    <property type="entry name" value="Ald_Xan_dh_C"/>
    <property type="match status" value="1"/>
</dbReference>
<name>A0ABQ2HYL5_9PSEU</name>
<dbReference type="PANTHER" id="PTHR11908:SF157">
    <property type="entry name" value="XANTHINE DEHYDROGENASE SUBUNIT D-RELATED"/>
    <property type="match status" value="1"/>
</dbReference>
<dbReference type="PANTHER" id="PTHR11908">
    <property type="entry name" value="XANTHINE DEHYDROGENASE"/>
    <property type="match status" value="1"/>
</dbReference>
<dbReference type="InterPro" id="IPR000674">
    <property type="entry name" value="Ald_Oxase/Xan_DH_a/b"/>
</dbReference>
<dbReference type="RefSeq" id="WP_189155871.1">
    <property type="nucleotide sequence ID" value="NZ_BMNC01000004.1"/>
</dbReference>
<accession>A0ABQ2HYL5</accession>
<evidence type="ECO:0000313" key="4">
    <source>
        <dbReference type="Proteomes" id="UP000597656"/>
    </source>
</evidence>
<keyword evidence="4" id="KW-1185">Reference proteome</keyword>
<dbReference type="SUPFAM" id="SSF54665">
    <property type="entry name" value="CO dehydrogenase molybdoprotein N-domain-like"/>
    <property type="match status" value="1"/>
</dbReference>
<dbReference type="InterPro" id="IPR046867">
    <property type="entry name" value="AldOxase/xan_DH_MoCoBD2"/>
</dbReference>
<dbReference type="InterPro" id="IPR036856">
    <property type="entry name" value="Ald_Oxase/Xan_DH_a/b_sf"/>
</dbReference>
<dbReference type="SUPFAM" id="SSF56003">
    <property type="entry name" value="Molybdenum cofactor-binding domain"/>
    <property type="match status" value="1"/>
</dbReference>
<proteinExistence type="predicted"/>
<dbReference type="InterPro" id="IPR037165">
    <property type="entry name" value="AldOxase/xan_DH_Mopterin-bd_sf"/>
</dbReference>
<dbReference type="Pfam" id="PF02738">
    <property type="entry name" value="MoCoBD_1"/>
    <property type="match status" value="1"/>
</dbReference>
<evidence type="ECO:0000259" key="2">
    <source>
        <dbReference type="SMART" id="SM01008"/>
    </source>
</evidence>
<evidence type="ECO:0000313" key="3">
    <source>
        <dbReference type="EMBL" id="GGM95341.1"/>
    </source>
</evidence>
<dbReference type="Gene3D" id="3.90.1170.50">
    <property type="entry name" value="Aldehyde oxidase/xanthine dehydrogenase, a/b hammerhead"/>
    <property type="match status" value="1"/>
</dbReference>
<gene>
    <name evidence="3" type="ORF">GCM10011609_36110</name>
</gene>
<protein>
    <submittedName>
        <fullName evidence="3">Carbon-monoxide dehydrogenase large subunit</fullName>
    </submittedName>
</protein>
<dbReference type="Gene3D" id="3.30.365.10">
    <property type="entry name" value="Aldehyde oxidase/xanthine dehydrogenase, molybdopterin binding domain"/>
    <property type="match status" value="4"/>
</dbReference>
<sequence length="728" mass="77143">MTLTPAELTSAVSGGIGTSPQRPDGNLKVRGEFAYSSDLWHEDMIWGATLRSPHPYARITSVDLTEALKVPGVYAVLTHQDVPGRNLYGLEHKDQPVLAVDVVRYQGEPIALVGADHPETAQRAMKKIVVTYDVLEPVVDMETAADDTPLHPGGNLVRHVPIRRGSQDVEAEVVVTGRYEVGMQDQAFLGPESGLAVPAEDGSVDLYIATQWLHVDRDQIAAALGLPQEQVRLTLSGVGGAFGGREDLSMQVHACLLALHTGKPVKMVYNREESFYGHVHRHPAVLYYEHGADHTGKLVYVRTRMYLDGGAYASSTPAVVANAATLGVGPYEVDNVTIDAYGLYTNNPPCGAMRGFGAVQAGFAYESQMDKLAEALGMSPVDVRVRNAMTEGSVMPTGQVVDSAAPVAQLLKLVQDKPLPAGTSSDIRELPGGVSNTTHGEGVVRGVGFAVGIKNICFSEGYDDYSTARVRVSMVNGELAAAVHTAACEVGQGLVTIMQQIVRTELGIERVTVLPMDTTIGNGGSTSASRQTYVTGGAVKAACALVLDRLAGRTDIGDEIIDETTEWRHRATEALDPETGQGNAHVQYGFAAHRAVVDVDVDLGLVRVVSLDCAQDVGKALNPQAVVGQIQGGSAQGLGLAVMEEIQTSGGKVRNPSFTDYLIPTVLDMPPMSIDVLELADPHAPYGIRGVGEPPTISSTPAIVAAIRAATGLALTRVPVRPEHLTGT</sequence>
<comment type="caution">
    <text evidence="3">The sequence shown here is derived from an EMBL/GenBank/DDBJ whole genome shotgun (WGS) entry which is preliminary data.</text>
</comment>
<reference evidence="4" key="1">
    <citation type="journal article" date="2019" name="Int. J. Syst. Evol. Microbiol.">
        <title>The Global Catalogue of Microorganisms (GCM) 10K type strain sequencing project: providing services to taxonomists for standard genome sequencing and annotation.</title>
        <authorList>
            <consortium name="The Broad Institute Genomics Platform"/>
            <consortium name="The Broad Institute Genome Sequencing Center for Infectious Disease"/>
            <person name="Wu L."/>
            <person name="Ma J."/>
        </authorList>
    </citation>
    <scope>NUCLEOTIDE SEQUENCE [LARGE SCALE GENOMIC DNA]</scope>
    <source>
        <strain evidence="4">CGMCC 4.7319</strain>
    </source>
</reference>
<dbReference type="Pfam" id="PF20256">
    <property type="entry name" value="MoCoBD_2"/>
    <property type="match status" value="1"/>
</dbReference>